<feature type="binding site" evidence="8">
    <location>
        <position position="62"/>
    </location>
    <ligand>
        <name>L-tyrosine</name>
        <dbReference type="ChEBI" id="CHEBI:58315"/>
    </ligand>
</feature>
<dbReference type="PRINTS" id="PR01040">
    <property type="entry name" value="TRNASYNTHTYR"/>
</dbReference>
<dbReference type="EC" id="6.1.1.1" evidence="8"/>
<comment type="subunit">
    <text evidence="8">Homodimer.</text>
</comment>
<feature type="short sequence motif" description="'HIGH' region" evidence="8">
    <location>
        <begin position="67"/>
        <end position="76"/>
    </location>
</feature>
<comment type="catalytic activity">
    <reaction evidence="7 8">
        <text>tRNA(Tyr) + L-tyrosine + ATP = L-tyrosyl-tRNA(Tyr) + AMP + diphosphate + H(+)</text>
        <dbReference type="Rhea" id="RHEA:10220"/>
        <dbReference type="Rhea" id="RHEA-COMP:9706"/>
        <dbReference type="Rhea" id="RHEA-COMP:9707"/>
        <dbReference type="ChEBI" id="CHEBI:15378"/>
        <dbReference type="ChEBI" id="CHEBI:30616"/>
        <dbReference type="ChEBI" id="CHEBI:33019"/>
        <dbReference type="ChEBI" id="CHEBI:58315"/>
        <dbReference type="ChEBI" id="CHEBI:78442"/>
        <dbReference type="ChEBI" id="CHEBI:78536"/>
        <dbReference type="ChEBI" id="CHEBI:456215"/>
        <dbReference type="EC" id="6.1.1.1"/>
    </reaction>
</comment>
<dbReference type="PANTHER" id="PTHR11766">
    <property type="entry name" value="TYROSYL-TRNA SYNTHETASE"/>
    <property type="match status" value="1"/>
</dbReference>
<evidence type="ECO:0000256" key="8">
    <source>
        <dbReference type="HAMAP-Rule" id="MF_02006"/>
    </source>
</evidence>
<dbReference type="SUPFAM" id="SSF52374">
    <property type="entry name" value="Nucleotidylyl transferase"/>
    <property type="match status" value="1"/>
</dbReference>
<evidence type="ECO:0000256" key="2">
    <source>
        <dbReference type="ARBA" id="ARBA00022741"/>
    </source>
</evidence>
<dbReference type="FunFam" id="1.10.240.10:FF:000001">
    <property type="entry name" value="Tyrosine--tRNA ligase"/>
    <property type="match status" value="1"/>
</dbReference>
<dbReference type="GO" id="GO:0005524">
    <property type="term" value="F:ATP binding"/>
    <property type="evidence" value="ECO:0007669"/>
    <property type="project" value="UniProtKB-UniRule"/>
</dbReference>
<dbReference type="InterPro" id="IPR024107">
    <property type="entry name" value="Tyr-tRNA-ligase_bac_1"/>
</dbReference>
<dbReference type="GO" id="GO:0006437">
    <property type="term" value="P:tyrosyl-tRNA aminoacylation"/>
    <property type="evidence" value="ECO:0007669"/>
    <property type="project" value="UniProtKB-UniRule"/>
</dbReference>
<feature type="binding site" evidence="8">
    <location>
        <position position="265"/>
    </location>
    <ligand>
        <name>ATP</name>
        <dbReference type="ChEBI" id="CHEBI:30616"/>
    </ligand>
</feature>
<evidence type="ECO:0000313" key="11">
    <source>
        <dbReference type="EMBL" id="CAA9558580.1"/>
    </source>
</evidence>
<reference evidence="11" key="1">
    <citation type="submission" date="2020-02" db="EMBL/GenBank/DDBJ databases">
        <authorList>
            <person name="Meier V. D."/>
        </authorList>
    </citation>
    <scope>NUCLEOTIDE SEQUENCE</scope>
    <source>
        <strain evidence="11">AVDCRST_MAG70</strain>
    </source>
</reference>
<keyword evidence="3 8" id="KW-0067">ATP-binding</keyword>
<dbReference type="GO" id="GO:0003723">
    <property type="term" value="F:RNA binding"/>
    <property type="evidence" value="ECO:0007669"/>
    <property type="project" value="UniProtKB-KW"/>
</dbReference>
<dbReference type="CDD" id="cd00165">
    <property type="entry name" value="S4"/>
    <property type="match status" value="1"/>
</dbReference>
<dbReference type="InterPro" id="IPR036986">
    <property type="entry name" value="S4_RNA-bd_sf"/>
</dbReference>
<keyword evidence="8" id="KW-0963">Cytoplasm</keyword>
<gene>
    <name evidence="8" type="primary">tyrS</name>
    <name evidence="11" type="ORF">AVDCRST_MAG70-1476</name>
</gene>
<dbReference type="HAMAP" id="MF_02006">
    <property type="entry name" value="Tyr_tRNA_synth_type1"/>
    <property type="match status" value="1"/>
</dbReference>
<keyword evidence="1 8" id="KW-0436">Ligase</keyword>
<dbReference type="InterPro" id="IPR002305">
    <property type="entry name" value="aa-tRNA-synth_Ic"/>
</dbReference>
<dbReference type="Gene3D" id="3.10.290.10">
    <property type="entry name" value="RNA-binding S4 domain"/>
    <property type="match status" value="1"/>
</dbReference>
<evidence type="ECO:0000256" key="4">
    <source>
        <dbReference type="ARBA" id="ARBA00022884"/>
    </source>
</evidence>
<dbReference type="PROSITE" id="PS50889">
    <property type="entry name" value="S4"/>
    <property type="match status" value="1"/>
</dbReference>
<evidence type="ECO:0000259" key="10">
    <source>
        <dbReference type="Pfam" id="PF22421"/>
    </source>
</evidence>
<dbReference type="CDD" id="cd00805">
    <property type="entry name" value="TyrRS_core"/>
    <property type="match status" value="1"/>
</dbReference>
<dbReference type="Pfam" id="PF22421">
    <property type="entry name" value="SYY_C-terminal"/>
    <property type="match status" value="1"/>
</dbReference>
<dbReference type="AlphaFoldDB" id="A0A6J4URC0"/>
<sequence>MTATSSPATAKTETRTSPDSVALARAAGVGPVAYLRSRGFVQDVTDEAGLEAAFAAGPVTVYQGFDPSASSLHIGNLLGIMMLGTLQRFGHRPIALGGGGTMLVGDPSGKTSTRSLLTAEAIEENLRGVLPQFGRFLDFEGGRFGANPAALLLNNADWLVHIGYIAFLRDIGRHFSVNEMLAAETYKVRLETTGLNFVEFNYRLVQAYDFLHLFRELDCRLQLGGSDQWGNIVAGVDLVRRADGGKAFGLVCPLLTTASGKKMGKSEGNSVWLEPSLTSPYEFSQYWVNVEDAEVDRLLRLYTFVPDDRIAELTNVSGAALREAKRVLAHEVTALVHGEAAAHEAEDAARRLFGRTSPSTGDAAVPTTEVATADVEGGLTLADLLIRTGLVTSRGEARRLATQGGLSVDDQRVTDVDAAFRPDGGEALVRAGKKRFRRIVVTD</sequence>
<evidence type="ECO:0000256" key="9">
    <source>
        <dbReference type="PROSITE-ProRule" id="PRU00182"/>
    </source>
</evidence>
<accession>A0A6J4URC0</accession>
<dbReference type="Gene3D" id="1.10.240.10">
    <property type="entry name" value="Tyrosyl-Transfer RNA Synthetase"/>
    <property type="match status" value="1"/>
</dbReference>
<dbReference type="InterPro" id="IPR014729">
    <property type="entry name" value="Rossmann-like_a/b/a_fold"/>
</dbReference>
<keyword evidence="4 9" id="KW-0694">RNA-binding</keyword>
<feature type="binding site" evidence="8">
    <location>
        <position position="206"/>
    </location>
    <ligand>
        <name>L-tyrosine</name>
        <dbReference type="ChEBI" id="CHEBI:58315"/>
    </ligand>
</feature>
<dbReference type="GO" id="GO:0004831">
    <property type="term" value="F:tyrosine-tRNA ligase activity"/>
    <property type="evidence" value="ECO:0007669"/>
    <property type="project" value="UniProtKB-UniRule"/>
</dbReference>
<keyword evidence="2 8" id="KW-0547">Nucleotide-binding</keyword>
<dbReference type="NCBIfam" id="TIGR00234">
    <property type="entry name" value="tyrS"/>
    <property type="match status" value="1"/>
</dbReference>
<name>A0A6J4URC0_9BACT</name>
<proteinExistence type="inferred from homology"/>
<comment type="similarity">
    <text evidence="8">Belongs to the class-I aminoacyl-tRNA synthetase family. TyrS type 1 subfamily.</text>
</comment>
<dbReference type="Gene3D" id="3.40.50.620">
    <property type="entry name" value="HUPs"/>
    <property type="match status" value="1"/>
</dbReference>
<dbReference type="Pfam" id="PF00579">
    <property type="entry name" value="tRNA-synt_1b"/>
    <property type="match status" value="1"/>
</dbReference>
<dbReference type="InterPro" id="IPR054608">
    <property type="entry name" value="SYY-like_C"/>
</dbReference>
<feature type="binding site" evidence="8">
    <location>
        <position position="202"/>
    </location>
    <ligand>
        <name>L-tyrosine</name>
        <dbReference type="ChEBI" id="CHEBI:58315"/>
    </ligand>
</feature>
<dbReference type="EMBL" id="CADCWH010000235">
    <property type="protein sequence ID" value="CAA9558580.1"/>
    <property type="molecule type" value="Genomic_DNA"/>
</dbReference>
<organism evidence="11">
    <name type="scientific">uncultured Thermomicrobiales bacterium</name>
    <dbReference type="NCBI Taxonomy" id="1645740"/>
    <lineage>
        <taxon>Bacteria</taxon>
        <taxon>Pseudomonadati</taxon>
        <taxon>Thermomicrobiota</taxon>
        <taxon>Thermomicrobia</taxon>
        <taxon>Thermomicrobiales</taxon>
        <taxon>environmental samples</taxon>
    </lineage>
</organism>
<evidence type="ECO:0000256" key="6">
    <source>
        <dbReference type="ARBA" id="ARBA00023146"/>
    </source>
</evidence>
<evidence type="ECO:0000256" key="1">
    <source>
        <dbReference type="ARBA" id="ARBA00022598"/>
    </source>
</evidence>
<dbReference type="PANTHER" id="PTHR11766:SF0">
    <property type="entry name" value="TYROSINE--TRNA LIGASE, MITOCHONDRIAL"/>
    <property type="match status" value="1"/>
</dbReference>
<comment type="subcellular location">
    <subcellularLocation>
        <location evidence="8">Cytoplasm</location>
    </subcellularLocation>
</comment>
<evidence type="ECO:0000256" key="3">
    <source>
        <dbReference type="ARBA" id="ARBA00022840"/>
    </source>
</evidence>
<evidence type="ECO:0000256" key="7">
    <source>
        <dbReference type="ARBA" id="ARBA00048248"/>
    </source>
</evidence>
<protein>
    <recommendedName>
        <fullName evidence="8">Tyrosine--tRNA ligase</fullName>
        <ecNumber evidence="8">6.1.1.1</ecNumber>
    </recommendedName>
    <alternativeName>
        <fullName evidence="8">Tyrosyl-tRNA synthetase</fullName>
        <shortName evidence="8">TyrRS</shortName>
    </alternativeName>
</protein>
<feature type="short sequence motif" description="'KMSKS' region" evidence="8">
    <location>
        <begin position="262"/>
        <end position="266"/>
    </location>
</feature>
<keyword evidence="5 8" id="KW-0648">Protein biosynthesis</keyword>
<dbReference type="GO" id="GO:0005829">
    <property type="term" value="C:cytosol"/>
    <property type="evidence" value="ECO:0007669"/>
    <property type="project" value="TreeGrafter"/>
</dbReference>
<evidence type="ECO:0000256" key="5">
    <source>
        <dbReference type="ARBA" id="ARBA00022917"/>
    </source>
</evidence>
<keyword evidence="6 8" id="KW-0030">Aminoacyl-tRNA synthetase</keyword>
<feature type="domain" description="Tyrosine--tRNA ligase SYY-like C-terminal" evidence="10">
    <location>
        <begin position="365"/>
        <end position="436"/>
    </location>
</feature>
<comment type="function">
    <text evidence="8">Catalyzes the attachment of tyrosine to tRNA(Tyr) in a two-step reaction: tyrosine is first activated by ATP to form Tyr-AMP and then transferred to the acceptor end of tRNA(Tyr).</text>
</comment>
<dbReference type="InterPro" id="IPR002307">
    <property type="entry name" value="Tyr-tRNA-ligase"/>
</dbReference>
<dbReference type="SUPFAM" id="SSF55174">
    <property type="entry name" value="Alpha-L RNA-binding motif"/>
    <property type="match status" value="1"/>
</dbReference>
<dbReference type="InterPro" id="IPR024088">
    <property type="entry name" value="Tyr-tRNA-ligase_bac-type"/>
</dbReference>